<comment type="caution">
    <text evidence="1">The sequence shown here is derived from an EMBL/GenBank/DDBJ whole genome shotgun (WGS) entry which is preliminary data.</text>
</comment>
<dbReference type="AlphaFoldDB" id="A0A2W4TX91"/>
<accession>A0A2W4TX91</accession>
<evidence type="ECO:0000313" key="2">
    <source>
        <dbReference type="Proteomes" id="UP000249354"/>
    </source>
</evidence>
<organism evidence="1 2">
    <name type="scientific">Leptolyngbya foveolarum</name>
    <dbReference type="NCBI Taxonomy" id="47253"/>
    <lineage>
        <taxon>Bacteria</taxon>
        <taxon>Bacillati</taxon>
        <taxon>Cyanobacteriota</taxon>
        <taxon>Cyanophyceae</taxon>
        <taxon>Leptolyngbyales</taxon>
        <taxon>Leptolyngbyaceae</taxon>
        <taxon>Leptolyngbya group</taxon>
        <taxon>Leptolyngbya</taxon>
    </lineage>
</organism>
<dbReference type="Proteomes" id="UP000249354">
    <property type="component" value="Unassembled WGS sequence"/>
</dbReference>
<sequence length="114" mass="12866">MTTEISNLQKIEELPSDAVVMRPVDIEDDEFVYYTGIEYKTLSDLQQVLRHLELADCLSGEQVIDILTADGSILCDFPFGDRGLSMLSGSLLPQHIRIVRDIGRLRPLKAYDQP</sequence>
<reference evidence="2" key="1">
    <citation type="submission" date="2018-04" db="EMBL/GenBank/DDBJ databases">
        <authorList>
            <person name="Cornet L."/>
        </authorList>
    </citation>
    <scope>NUCLEOTIDE SEQUENCE [LARGE SCALE GENOMIC DNA]</scope>
</reference>
<proteinExistence type="predicted"/>
<reference evidence="1 2" key="2">
    <citation type="submission" date="2018-06" db="EMBL/GenBank/DDBJ databases">
        <title>Metagenomic assembly of (sub)arctic Cyanobacteria and their associated microbiome from non-axenic cultures.</title>
        <authorList>
            <person name="Baurain D."/>
        </authorList>
    </citation>
    <scope>NUCLEOTIDE SEQUENCE [LARGE SCALE GENOMIC DNA]</scope>
    <source>
        <strain evidence="1">ULC129bin1</strain>
    </source>
</reference>
<dbReference type="EMBL" id="QBMC01000124">
    <property type="protein sequence ID" value="PZO13493.1"/>
    <property type="molecule type" value="Genomic_DNA"/>
</dbReference>
<protein>
    <submittedName>
        <fullName evidence="1">Uncharacterized protein</fullName>
    </submittedName>
</protein>
<name>A0A2W4TX91_9CYAN</name>
<evidence type="ECO:0000313" key="1">
    <source>
        <dbReference type="EMBL" id="PZO13493.1"/>
    </source>
</evidence>
<gene>
    <name evidence="1" type="ORF">DCF25_16080</name>
</gene>